<feature type="compositionally biased region" description="Low complexity" evidence="6">
    <location>
        <begin position="365"/>
        <end position="382"/>
    </location>
</feature>
<evidence type="ECO:0000256" key="6">
    <source>
        <dbReference type="SAM" id="MobiDB-lite"/>
    </source>
</evidence>
<dbReference type="RefSeq" id="WP_181813660.1">
    <property type="nucleotide sequence ID" value="NZ_QQZY01000007.1"/>
</dbReference>
<evidence type="ECO:0000256" key="3">
    <source>
        <dbReference type="ARBA" id="ARBA00023082"/>
    </source>
</evidence>
<dbReference type="EMBL" id="QQZY01000007">
    <property type="protein sequence ID" value="RDI73642.1"/>
    <property type="molecule type" value="Genomic_DNA"/>
</dbReference>
<dbReference type="Gene3D" id="1.10.10.10">
    <property type="entry name" value="Winged helix-like DNA-binding domain superfamily/Winged helix DNA-binding domain"/>
    <property type="match status" value="1"/>
</dbReference>
<proteinExistence type="inferred from homology"/>
<keyword evidence="10" id="KW-1185">Reference proteome</keyword>
<reference evidence="10" key="2">
    <citation type="journal article" date="2019" name="MicrobiologyOpen">
        <title>High-quality draft genome sequence of Gaiella occulta isolated from a 150 meter deep mineral water borehole and comparison with the genome sequences of other deep-branching lineages of the phylum Actinobacteria.</title>
        <authorList>
            <person name="Severino R."/>
            <person name="Froufe H.J.C."/>
            <person name="Barroso C."/>
            <person name="Albuquerque L."/>
            <person name="Lobo-da-Cunha A."/>
            <person name="da Costa M.S."/>
            <person name="Egas C."/>
        </authorList>
    </citation>
    <scope>NUCLEOTIDE SEQUENCE [LARGE SCALE GENOMIC DNA]</scope>
    <source>
        <strain evidence="10">F2-233</strain>
    </source>
</reference>
<evidence type="ECO:0000313" key="9">
    <source>
        <dbReference type="EMBL" id="RDI73642.1"/>
    </source>
</evidence>
<dbReference type="Proteomes" id="UP000254134">
    <property type="component" value="Unassembled WGS sequence"/>
</dbReference>
<comment type="caution">
    <text evidence="9">The sequence shown here is derived from an EMBL/GenBank/DDBJ whole genome shotgun (WGS) entry which is preliminary data.</text>
</comment>
<evidence type="ECO:0000256" key="2">
    <source>
        <dbReference type="ARBA" id="ARBA00023015"/>
    </source>
</evidence>
<keyword evidence="2" id="KW-0805">Transcription regulation</keyword>
<dbReference type="InterPro" id="IPR013249">
    <property type="entry name" value="RNA_pol_sigma70_r4_t2"/>
</dbReference>
<dbReference type="Gene3D" id="1.10.1740.10">
    <property type="match status" value="1"/>
</dbReference>
<dbReference type="InterPro" id="IPR036388">
    <property type="entry name" value="WH-like_DNA-bd_sf"/>
</dbReference>
<dbReference type="SUPFAM" id="SSF88946">
    <property type="entry name" value="Sigma2 domain of RNA polymerase sigma factors"/>
    <property type="match status" value="1"/>
</dbReference>
<dbReference type="NCBIfam" id="TIGR02937">
    <property type="entry name" value="sigma70-ECF"/>
    <property type="match status" value="1"/>
</dbReference>
<evidence type="ECO:0000256" key="1">
    <source>
        <dbReference type="ARBA" id="ARBA00010641"/>
    </source>
</evidence>
<evidence type="ECO:0000256" key="5">
    <source>
        <dbReference type="ARBA" id="ARBA00023163"/>
    </source>
</evidence>
<keyword evidence="4" id="KW-0238">DNA-binding</keyword>
<sequence length="404" mass="43045">MAQTTRARPFARQSDEHLSRRLALGEAAAFDELYRRYAHRLAAYGAHLLGDGAAGDDVAQVALLNAYQALRSGTQPERVRPWLYRIAHNAALDSLERRVFPAAEPRPVETAAPEAGSPSLPGGALVAALEQLSERQRRVYLLRELHGLRVAEIAATLSLTAEQVEQTLFAARNGLAETLVFGGRLDCDAVRRLSAGPLEWREQRALQRHLRACAACREVVPRRRVAPVLLPFLPVDWLLRQFARAVHWSPAAKVGAIAATTAVVAAPPLAVRQLAHDSHKARQAPRQGPSGGSARTTSARKQGATEVRAAAASSPLAGRRADSPRDGAVAPPGDETAKAAVTQTDPSHAASDRAPTTAPGDQGDASALPAQPAAKPAVQPAARPREHPEASERETPETETPEAG</sequence>
<dbReference type="GO" id="GO:0006352">
    <property type="term" value="P:DNA-templated transcription initiation"/>
    <property type="evidence" value="ECO:0007669"/>
    <property type="project" value="InterPro"/>
</dbReference>
<dbReference type="Pfam" id="PF04542">
    <property type="entry name" value="Sigma70_r2"/>
    <property type="match status" value="1"/>
</dbReference>
<evidence type="ECO:0000259" key="8">
    <source>
        <dbReference type="Pfam" id="PF08281"/>
    </source>
</evidence>
<dbReference type="Pfam" id="PF08281">
    <property type="entry name" value="Sigma70_r4_2"/>
    <property type="match status" value="1"/>
</dbReference>
<dbReference type="PANTHER" id="PTHR43133">
    <property type="entry name" value="RNA POLYMERASE ECF-TYPE SIGMA FACTO"/>
    <property type="match status" value="1"/>
</dbReference>
<protein>
    <submittedName>
        <fullName evidence="9">Sigma70-ECF: RNA polymerase sigma factor, sigma-70 family</fullName>
    </submittedName>
</protein>
<feature type="domain" description="RNA polymerase sigma-70 region 2" evidence="7">
    <location>
        <begin position="33"/>
        <end position="98"/>
    </location>
</feature>
<accession>A0A7M2YU33</accession>
<feature type="region of interest" description="Disordered" evidence="6">
    <location>
        <begin position="275"/>
        <end position="404"/>
    </location>
</feature>
<organism evidence="9 10">
    <name type="scientific">Gaiella occulta</name>
    <dbReference type="NCBI Taxonomy" id="1002870"/>
    <lineage>
        <taxon>Bacteria</taxon>
        <taxon>Bacillati</taxon>
        <taxon>Actinomycetota</taxon>
        <taxon>Thermoleophilia</taxon>
        <taxon>Gaiellales</taxon>
        <taxon>Gaiellaceae</taxon>
        <taxon>Gaiella</taxon>
    </lineage>
</organism>
<keyword evidence="5" id="KW-0804">Transcription</keyword>
<name>A0A7M2YU33_9ACTN</name>
<keyword evidence="3" id="KW-0731">Sigma factor</keyword>
<evidence type="ECO:0000313" key="10">
    <source>
        <dbReference type="Proteomes" id="UP000254134"/>
    </source>
</evidence>
<dbReference type="SUPFAM" id="SSF88659">
    <property type="entry name" value="Sigma3 and sigma4 domains of RNA polymerase sigma factors"/>
    <property type="match status" value="1"/>
</dbReference>
<reference evidence="9 10" key="1">
    <citation type="submission" date="2018-07" db="EMBL/GenBank/DDBJ databases">
        <title>High-quality-draft genome sequence of Gaiella occulta.</title>
        <authorList>
            <person name="Severino R."/>
            <person name="Froufe H.J.C."/>
            <person name="Rainey F.A."/>
            <person name="Barroso C."/>
            <person name="Albuquerque L."/>
            <person name="Lobo-Da-Cunha A."/>
            <person name="Da Costa M.S."/>
            <person name="Egas C."/>
        </authorList>
    </citation>
    <scope>NUCLEOTIDE SEQUENCE [LARGE SCALE GENOMIC DNA]</scope>
    <source>
        <strain evidence="9 10">F2-233</strain>
    </source>
</reference>
<gene>
    <name evidence="9" type="ORF">Gocc_2555</name>
</gene>
<dbReference type="InterPro" id="IPR014284">
    <property type="entry name" value="RNA_pol_sigma-70_dom"/>
</dbReference>
<evidence type="ECO:0000256" key="4">
    <source>
        <dbReference type="ARBA" id="ARBA00023125"/>
    </source>
</evidence>
<dbReference type="GO" id="GO:0003677">
    <property type="term" value="F:DNA binding"/>
    <property type="evidence" value="ECO:0007669"/>
    <property type="project" value="UniProtKB-KW"/>
</dbReference>
<dbReference type="InterPro" id="IPR013325">
    <property type="entry name" value="RNA_pol_sigma_r2"/>
</dbReference>
<comment type="similarity">
    <text evidence="1">Belongs to the sigma-70 factor family. ECF subfamily.</text>
</comment>
<dbReference type="AlphaFoldDB" id="A0A7M2YU33"/>
<dbReference type="InterPro" id="IPR007627">
    <property type="entry name" value="RNA_pol_sigma70_r2"/>
</dbReference>
<feature type="domain" description="RNA polymerase sigma factor 70 region 4 type 2" evidence="8">
    <location>
        <begin position="124"/>
        <end position="172"/>
    </location>
</feature>
<dbReference type="InterPro" id="IPR013324">
    <property type="entry name" value="RNA_pol_sigma_r3/r4-like"/>
</dbReference>
<dbReference type="CDD" id="cd06171">
    <property type="entry name" value="Sigma70_r4"/>
    <property type="match status" value="1"/>
</dbReference>
<evidence type="ECO:0000259" key="7">
    <source>
        <dbReference type="Pfam" id="PF04542"/>
    </source>
</evidence>
<dbReference type="PANTHER" id="PTHR43133:SF8">
    <property type="entry name" value="RNA POLYMERASE SIGMA FACTOR HI_1459-RELATED"/>
    <property type="match status" value="1"/>
</dbReference>
<dbReference type="InterPro" id="IPR039425">
    <property type="entry name" value="RNA_pol_sigma-70-like"/>
</dbReference>
<dbReference type="GO" id="GO:0016987">
    <property type="term" value="F:sigma factor activity"/>
    <property type="evidence" value="ECO:0007669"/>
    <property type="project" value="UniProtKB-KW"/>
</dbReference>
<feature type="compositionally biased region" description="Basic and acidic residues" evidence="6">
    <location>
        <begin position="383"/>
        <end position="396"/>
    </location>
</feature>